<name>A0A644X3G9_9ZZZZ</name>
<organism evidence="1">
    <name type="scientific">bioreactor metagenome</name>
    <dbReference type="NCBI Taxonomy" id="1076179"/>
    <lineage>
        <taxon>unclassified sequences</taxon>
        <taxon>metagenomes</taxon>
        <taxon>ecological metagenomes</taxon>
    </lineage>
</organism>
<gene>
    <name evidence="1" type="ORF">SDC9_56839</name>
</gene>
<accession>A0A644X3G9</accession>
<dbReference type="EMBL" id="VSSQ01001702">
    <property type="protein sequence ID" value="MPM10507.1"/>
    <property type="molecule type" value="Genomic_DNA"/>
</dbReference>
<reference evidence="1" key="1">
    <citation type="submission" date="2019-08" db="EMBL/GenBank/DDBJ databases">
        <authorList>
            <person name="Kucharzyk K."/>
            <person name="Murdoch R.W."/>
            <person name="Higgins S."/>
            <person name="Loffler F."/>
        </authorList>
    </citation>
    <scope>NUCLEOTIDE SEQUENCE</scope>
</reference>
<proteinExistence type="predicted"/>
<protein>
    <submittedName>
        <fullName evidence="1">Uncharacterized protein</fullName>
    </submittedName>
</protein>
<sequence>MSRTRRAGWAKEKPLRFPKSDLVYSPGEGYKEEGVYALFQARFSFSRIMKDRIEIKGIFSNISGFRCAIFSVNAIDLANL</sequence>
<evidence type="ECO:0000313" key="1">
    <source>
        <dbReference type="EMBL" id="MPM10507.1"/>
    </source>
</evidence>
<dbReference type="AlphaFoldDB" id="A0A644X3G9"/>
<comment type="caution">
    <text evidence="1">The sequence shown here is derived from an EMBL/GenBank/DDBJ whole genome shotgun (WGS) entry which is preliminary data.</text>
</comment>